<dbReference type="AlphaFoldDB" id="A0A934JB71"/>
<name>A0A934JB71_9BACL</name>
<comment type="caution">
    <text evidence="1">The sequence shown here is derived from an EMBL/GenBank/DDBJ whole genome shotgun (WGS) entry which is preliminary data.</text>
</comment>
<gene>
    <name evidence="1" type="ORF">JFN88_20600</name>
</gene>
<evidence type="ECO:0000313" key="2">
    <source>
        <dbReference type="Proteomes" id="UP000640274"/>
    </source>
</evidence>
<sequence length="65" mass="7265">MKLTFTCDCGNEVRFFGTGDVNEQGMEAVDLEDDDRLRVVVGDAGLILQCKFCNNRYAIDKSLNT</sequence>
<proteinExistence type="predicted"/>
<evidence type="ECO:0000313" key="1">
    <source>
        <dbReference type="EMBL" id="MBJ6363613.1"/>
    </source>
</evidence>
<dbReference type="Proteomes" id="UP000640274">
    <property type="component" value="Unassembled WGS sequence"/>
</dbReference>
<protein>
    <submittedName>
        <fullName evidence="1">Uncharacterized protein</fullName>
    </submittedName>
</protein>
<keyword evidence="2" id="KW-1185">Reference proteome</keyword>
<reference evidence="1" key="1">
    <citation type="submission" date="2020-12" db="EMBL/GenBank/DDBJ databases">
        <authorList>
            <person name="Huq M.A."/>
        </authorList>
    </citation>
    <scope>NUCLEOTIDE SEQUENCE</scope>
    <source>
        <strain evidence="1">MAHUQ-46</strain>
    </source>
</reference>
<organism evidence="1 2">
    <name type="scientific">Paenibacillus roseus</name>
    <dbReference type="NCBI Taxonomy" id="2798579"/>
    <lineage>
        <taxon>Bacteria</taxon>
        <taxon>Bacillati</taxon>
        <taxon>Bacillota</taxon>
        <taxon>Bacilli</taxon>
        <taxon>Bacillales</taxon>
        <taxon>Paenibacillaceae</taxon>
        <taxon>Paenibacillus</taxon>
    </lineage>
</organism>
<dbReference type="RefSeq" id="WP_199021143.1">
    <property type="nucleotide sequence ID" value="NZ_JAELUP010000103.1"/>
</dbReference>
<accession>A0A934JB71</accession>
<dbReference type="EMBL" id="JAELUP010000103">
    <property type="protein sequence ID" value="MBJ6363613.1"/>
    <property type="molecule type" value="Genomic_DNA"/>
</dbReference>